<evidence type="ECO:0000259" key="2">
    <source>
        <dbReference type="PROSITE" id="PS50110"/>
    </source>
</evidence>
<dbReference type="SMART" id="SM00471">
    <property type="entry name" value="HDc"/>
    <property type="match status" value="1"/>
</dbReference>
<proteinExistence type="predicted"/>
<gene>
    <name evidence="4" type="ORF">FYK34_10435</name>
</gene>
<feature type="domain" description="Response regulatory" evidence="2">
    <location>
        <begin position="7"/>
        <end position="123"/>
    </location>
</feature>
<dbReference type="PROSITE" id="PS51832">
    <property type="entry name" value="HD_GYP"/>
    <property type="match status" value="1"/>
</dbReference>
<dbReference type="SMART" id="SM00448">
    <property type="entry name" value="REC"/>
    <property type="match status" value="1"/>
</dbReference>
<dbReference type="CDD" id="cd00077">
    <property type="entry name" value="HDc"/>
    <property type="match status" value="1"/>
</dbReference>
<dbReference type="InterPro" id="IPR001789">
    <property type="entry name" value="Sig_transdc_resp-reg_receiver"/>
</dbReference>
<dbReference type="KEGG" id="chrm:FYK34_10435"/>
<dbReference type="InterPro" id="IPR037522">
    <property type="entry name" value="HD_GYP_dom"/>
</dbReference>
<dbReference type="GO" id="GO:0000160">
    <property type="term" value="P:phosphorelay signal transduction system"/>
    <property type="evidence" value="ECO:0007669"/>
    <property type="project" value="InterPro"/>
</dbReference>
<dbReference type="EMBL" id="CP043473">
    <property type="protein sequence ID" value="QEL55943.1"/>
    <property type="molecule type" value="Genomic_DNA"/>
</dbReference>
<protein>
    <submittedName>
        <fullName evidence="4">Two-component system response regulator</fullName>
    </submittedName>
</protein>
<sequence length="368" mass="40717">MDGDNATVMIVDDAPECLSVLGELLQAHYRVKVANSGSAALRLAAIPPPPDLILLDRMMPGMDGRETFARLRADPATAQVPVIFVTAMSEPKDELGGLEAGAVDYITKPIVPQLVLARVKIQLELKRARDRLDEQNRWLEREVSRRMEENDLTQRVAIHALARLAEMRDRETGNHLLRTQGYVQLLGRLLQRDPRYRDQLSDYAIELMTRSAPLHDIGKVGIPDRILLKPGKLDADEWDIMRTHAGLGAQAIAQAERDAGRPVDFLACAKDVAGHHHERWDGSGYPDGLAGEAIPLSARLMALADVFDALISRRCYKPALAMETARGLIAAGRGSQFQPELVDAFLEHFDDFVAIAMRYADAPEPQAD</sequence>
<evidence type="ECO:0000256" key="1">
    <source>
        <dbReference type="PROSITE-ProRule" id="PRU00169"/>
    </source>
</evidence>
<dbReference type="SUPFAM" id="SSF52172">
    <property type="entry name" value="CheY-like"/>
    <property type="match status" value="1"/>
</dbReference>
<keyword evidence="5" id="KW-1185">Reference proteome</keyword>
<evidence type="ECO:0000313" key="4">
    <source>
        <dbReference type="EMBL" id="QEL55943.1"/>
    </source>
</evidence>
<dbReference type="GO" id="GO:0008081">
    <property type="term" value="F:phosphoric diester hydrolase activity"/>
    <property type="evidence" value="ECO:0007669"/>
    <property type="project" value="UniProtKB-ARBA"/>
</dbReference>
<dbReference type="Pfam" id="PF00072">
    <property type="entry name" value="Response_reg"/>
    <property type="match status" value="1"/>
</dbReference>
<keyword evidence="1" id="KW-0597">Phosphoprotein</keyword>
<accession>A0A5C1DH76</accession>
<dbReference type="AlphaFoldDB" id="A0A5C1DH76"/>
<dbReference type="RefSeq" id="WP_149296298.1">
    <property type="nucleotide sequence ID" value="NZ_CP043473.1"/>
</dbReference>
<name>A0A5C1DH76_9NEIS</name>
<feature type="domain" description="HD-GYP" evidence="3">
    <location>
        <begin position="150"/>
        <end position="361"/>
    </location>
</feature>
<dbReference type="Pfam" id="PF13487">
    <property type="entry name" value="HD_5"/>
    <property type="match status" value="1"/>
</dbReference>
<dbReference type="InterPro" id="IPR052020">
    <property type="entry name" value="Cyclic_di-GMP/3'3'-cGAMP_PDE"/>
</dbReference>
<evidence type="ECO:0000259" key="3">
    <source>
        <dbReference type="PROSITE" id="PS51832"/>
    </source>
</evidence>
<dbReference type="InterPro" id="IPR003607">
    <property type="entry name" value="HD/PDEase_dom"/>
</dbReference>
<dbReference type="PANTHER" id="PTHR45228:SF5">
    <property type="entry name" value="CYCLIC DI-GMP PHOSPHODIESTERASE VC_1348-RELATED"/>
    <property type="match status" value="1"/>
</dbReference>
<dbReference type="SUPFAM" id="SSF109604">
    <property type="entry name" value="HD-domain/PDEase-like"/>
    <property type="match status" value="1"/>
</dbReference>
<reference evidence="4 5" key="1">
    <citation type="submission" date="2019-08" db="EMBL/GenBank/DDBJ databases">
        <title>Chromobacterium paludis, a novel bacterium isolated from a Maryland marsh pond.</title>
        <authorList>
            <person name="Blackburn M.B."/>
            <person name="Gundersen-Rindal D.E."/>
        </authorList>
    </citation>
    <scope>NUCLEOTIDE SEQUENCE [LARGE SCALE GENOMIC DNA]</scope>
    <source>
        <strain evidence="5">IIBBL 257-1</strain>
    </source>
</reference>
<dbReference type="Gene3D" id="1.10.3210.10">
    <property type="entry name" value="Hypothetical protein af1432"/>
    <property type="match status" value="1"/>
</dbReference>
<dbReference type="PANTHER" id="PTHR45228">
    <property type="entry name" value="CYCLIC DI-GMP PHOSPHODIESTERASE TM_0186-RELATED"/>
    <property type="match status" value="1"/>
</dbReference>
<dbReference type="Proteomes" id="UP000322079">
    <property type="component" value="Chromosome"/>
</dbReference>
<dbReference type="Gene3D" id="3.40.50.2300">
    <property type="match status" value="1"/>
</dbReference>
<dbReference type="PROSITE" id="PS50110">
    <property type="entry name" value="RESPONSE_REGULATORY"/>
    <property type="match status" value="1"/>
</dbReference>
<organism evidence="4 5">
    <name type="scientific">Chromobacterium paludis</name>
    <dbReference type="NCBI Taxonomy" id="2605945"/>
    <lineage>
        <taxon>Bacteria</taxon>
        <taxon>Pseudomonadati</taxon>
        <taxon>Pseudomonadota</taxon>
        <taxon>Betaproteobacteria</taxon>
        <taxon>Neisseriales</taxon>
        <taxon>Chromobacteriaceae</taxon>
        <taxon>Chromobacterium</taxon>
    </lineage>
</organism>
<feature type="modified residue" description="4-aspartylphosphate" evidence="1">
    <location>
        <position position="56"/>
    </location>
</feature>
<dbReference type="InterPro" id="IPR011006">
    <property type="entry name" value="CheY-like_superfamily"/>
</dbReference>
<evidence type="ECO:0000313" key="5">
    <source>
        <dbReference type="Proteomes" id="UP000322079"/>
    </source>
</evidence>